<evidence type="ECO:0000313" key="2">
    <source>
        <dbReference type="EMBL" id="AIF21926.1"/>
    </source>
</evidence>
<feature type="domain" description="Cupin type-2" evidence="1">
    <location>
        <begin position="50"/>
        <end position="110"/>
    </location>
</feature>
<dbReference type="InterPro" id="IPR011051">
    <property type="entry name" value="RmlC_Cupin_sf"/>
</dbReference>
<dbReference type="InterPro" id="IPR013096">
    <property type="entry name" value="Cupin_2"/>
</dbReference>
<dbReference type="Pfam" id="PF07883">
    <property type="entry name" value="Cupin_2"/>
    <property type="match status" value="1"/>
</dbReference>
<reference evidence="2" key="1">
    <citation type="journal article" date="2014" name="Genome Biol. Evol.">
        <title>Pangenome evidence for extensive interdomain horizontal transfer affecting lineage core and shell genes in uncultured planktonic thaumarchaeota and euryarchaeota.</title>
        <authorList>
            <person name="Deschamps P."/>
            <person name="Zivanovic Y."/>
            <person name="Moreira D."/>
            <person name="Rodriguez-Valera F."/>
            <person name="Lopez-Garcia P."/>
        </authorList>
    </citation>
    <scope>NUCLEOTIDE SEQUENCE</scope>
</reference>
<dbReference type="InterPro" id="IPR014710">
    <property type="entry name" value="RmlC-like_jellyroll"/>
</dbReference>
<dbReference type="CDD" id="cd02208">
    <property type="entry name" value="cupin_RmlC-like"/>
    <property type="match status" value="1"/>
</dbReference>
<dbReference type="EMBL" id="KF901201">
    <property type="protein sequence ID" value="AIF21926.1"/>
    <property type="molecule type" value="Genomic_DNA"/>
</dbReference>
<protein>
    <submittedName>
        <fullName evidence="2">Cupin 2 domain-containing protein</fullName>
    </submittedName>
</protein>
<sequence>MLIFKMLKLVDFLMKIQFDTGQYFKKLKNSKSYFQTFINKESLATGVLFLKPDQKDTQEPHESDEIYYILSGDGFLQIGKKPYRIKEGQIYFVAKDIPHHFYGNTKNLSVLYFLVETILRKVFNFSSNYFDFIFCY</sequence>
<dbReference type="AlphaFoldDB" id="A0A075I029"/>
<dbReference type="Gene3D" id="2.60.120.10">
    <property type="entry name" value="Jelly Rolls"/>
    <property type="match status" value="1"/>
</dbReference>
<dbReference type="SUPFAM" id="SSF51182">
    <property type="entry name" value="RmlC-like cupins"/>
    <property type="match status" value="1"/>
</dbReference>
<name>A0A075I029_9ARCH</name>
<proteinExistence type="predicted"/>
<organism evidence="2">
    <name type="scientific">uncultured marine thaumarchaeote SAT1000_06_F08</name>
    <dbReference type="NCBI Taxonomy" id="1456362"/>
    <lineage>
        <taxon>Archaea</taxon>
        <taxon>Nitrososphaerota</taxon>
        <taxon>environmental samples</taxon>
    </lineage>
</organism>
<accession>A0A075I029</accession>
<evidence type="ECO:0000259" key="1">
    <source>
        <dbReference type="Pfam" id="PF07883"/>
    </source>
</evidence>